<dbReference type="PANTHER" id="PTHR31964">
    <property type="entry name" value="ADENINE NUCLEOTIDE ALPHA HYDROLASES-LIKE SUPERFAMILY PROTEIN"/>
    <property type="match status" value="1"/>
</dbReference>
<feature type="non-terminal residue" evidence="3">
    <location>
        <position position="140"/>
    </location>
</feature>
<dbReference type="Pfam" id="PF00582">
    <property type="entry name" value="Usp"/>
    <property type="match status" value="1"/>
</dbReference>
<dbReference type="PRINTS" id="PR01438">
    <property type="entry name" value="UNVRSLSTRESS"/>
</dbReference>
<evidence type="ECO:0000256" key="1">
    <source>
        <dbReference type="ARBA" id="ARBA00008791"/>
    </source>
</evidence>
<comment type="similarity">
    <text evidence="1">Belongs to the universal stress protein A family.</text>
</comment>
<dbReference type="CDD" id="cd00293">
    <property type="entry name" value="USP-like"/>
    <property type="match status" value="1"/>
</dbReference>
<name>A0ABW9R123_9ACTN</name>
<dbReference type="EMBL" id="WJHE01001476">
    <property type="protein sequence ID" value="MST35157.1"/>
    <property type="molecule type" value="Genomic_DNA"/>
</dbReference>
<dbReference type="InterPro" id="IPR014729">
    <property type="entry name" value="Rossmann-like_a/b/a_fold"/>
</dbReference>
<evidence type="ECO:0000259" key="2">
    <source>
        <dbReference type="Pfam" id="PF00582"/>
    </source>
</evidence>
<reference evidence="3 4" key="1">
    <citation type="submission" date="2019-11" db="EMBL/GenBank/DDBJ databases">
        <title>Acidiferrimicrobium australis gen. nov., sp. nov., an acidophilic and obligately heterotrophic, member of the Actinobacteria that catalyses dissimilatory oxido- reduction of iron isolated from metal-rich acidic water in Chile.</title>
        <authorList>
            <person name="Gonzalez D."/>
            <person name="Huber K."/>
            <person name="Hedrich S."/>
            <person name="Rojas-Villalobos C."/>
            <person name="Quatrini R."/>
            <person name="Dinamarca M.A."/>
            <person name="Schwarz A."/>
            <person name="Canales C."/>
            <person name="Nancucheo I."/>
        </authorList>
    </citation>
    <scope>NUCLEOTIDE SEQUENCE [LARGE SCALE GENOMIC DNA]</scope>
    <source>
        <strain evidence="3 4">USS-CCA1</strain>
    </source>
</reference>
<comment type="caution">
    <text evidence="3">The sequence shown here is derived from an EMBL/GenBank/DDBJ whole genome shotgun (WGS) entry which is preliminary data.</text>
</comment>
<dbReference type="SUPFAM" id="SSF52402">
    <property type="entry name" value="Adenine nucleotide alpha hydrolases-like"/>
    <property type="match status" value="1"/>
</dbReference>
<dbReference type="Proteomes" id="UP000437736">
    <property type="component" value="Unassembled WGS sequence"/>
</dbReference>
<evidence type="ECO:0000313" key="3">
    <source>
        <dbReference type="EMBL" id="MST35157.1"/>
    </source>
</evidence>
<sequence length="140" mass="14441">MVVGVDGSAGSLRALRWALEEATLRRAALQAVMVWRGVEADDETAFEFATFRSLADYDRGVATLAGEHLRALLSQALGEAAGRVEPIVLEGHPVAALCAHAAGADLLVVGSRGHGAVAEVLLGSVSAACARRSPCPLVVV</sequence>
<feature type="domain" description="UspA" evidence="2">
    <location>
        <begin position="2"/>
        <end position="140"/>
    </location>
</feature>
<dbReference type="InterPro" id="IPR006015">
    <property type="entry name" value="Universal_stress_UspA"/>
</dbReference>
<accession>A0ABW9R123</accession>
<organism evidence="3 4">
    <name type="scientific">Acidiferrimicrobium australe</name>
    <dbReference type="NCBI Taxonomy" id="2664430"/>
    <lineage>
        <taxon>Bacteria</taxon>
        <taxon>Bacillati</taxon>
        <taxon>Actinomycetota</taxon>
        <taxon>Acidimicrobiia</taxon>
        <taxon>Acidimicrobiales</taxon>
        <taxon>Acidimicrobiaceae</taxon>
        <taxon>Acidiferrimicrobium</taxon>
    </lineage>
</organism>
<dbReference type="Gene3D" id="3.40.50.620">
    <property type="entry name" value="HUPs"/>
    <property type="match status" value="1"/>
</dbReference>
<proteinExistence type="inferred from homology"/>
<evidence type="ECO:0000313" key="4">
    <source>
        <dbReference type="Proteomes" id="UP000437736"/>
    </source>
</evidence>
<keyword evidence="4" id="KW-1185">Reference proteome</keyword>
<dbReference type="PANTHER" id="PTHR31964:SF113">
    <property type="entry name" value="USPA DOMAIN-CONTAINING PROTEIN"/>
    <property type="match status" value="1"/>
</dbReference>
<protein>
    <submittedName>
        <fullName evidence="3">Universal stress protein</fullName>
    </submittedName>
</protein>
<gene>
    <name evidence="3" type="ORF">GHK86_20795</name>
</gene>
<dbReference type="InterPro" id="IPR006016">
    <property type="entry name" value="UspA"/>
</dbReference>